<dbReference type="GO" id="GO:0003677">
    <property type="term" value="F:DNA binding"/>
    <property type="evidence" value="ECO:0007669"/>
    <property type="project" value="InterPro"/>
</dbReference>
<evidence type="ECO:0000256" key="1">
    <source>
        <dbReference type="SAM" id="Coils"/>
    </source>
</evidence>
<protein>
    <submittedName>
        <fullName evidence="2">Transposase</fullName>
    </submittedName>
</protein>
<dbReference type="InterPro" id="IPR002514">
    <property type="entry name" value="Transposase_8"/>
</dbReference>
<reference evidence="3" key="1">
    <citation type="submission" date="2017-07" db="EMBL/GenBank/DDBJ databases">
        <title>Draft genome sequence of Effusibacillus lacus strain skLN1.</title>
        <authorList>
            <person name="Watanabe M."/>
            <person name="Kojima H."/>
            <person name="Fukui M."/>
        </authorList>
    </citation>
    <scope>NUCLEOTIDE SEQUENCE [LARGE SCALE GENOMIC DNA]</scope>
    <source>
        <strain evidence="3">skLN1</strain>
    </source>
</reference>
<dbReference type="InterPro" id="IPR009057">
    <property type="entry name" value="Homeodomain-like_sf"/>
</dbReference>
<dbReference type="GO" id="GO:0004803">
    <property type="term" value="F:transposase activity"/>
    <property type="evidence" value="ECO:0007669"/>
    <property type="project" value="InterPro"/>
</dbReference>
<proteinExistence type="predicted"/>
<evidence type="ECO:0000313" key="2">
    <source>
        <dbReference type="EMBL" id="GAX89910.1"/>
    </source>
</evidence>
<comment type="caution">
    <text evidence="2">The sequence shown here is derived from an EMBL/GenBank/DDBJ whole genome shotgun (WGS) entry which is preliminary data.</text>
</comment>
<sequence>MKKLKQYDSDFKRQTVEYILEQRKPVAQVARELDISPNTLHGWLKQYKRQTNQDAQGGGAQLLDDRDLRELQKRIRDLEEENAILKKAMHIFAKDRK</sequence>
<dbReference type="Gene3D" id="1.10.10.60">
    <property type="entry name" value="Homeodomain-like"/>
    <property type="match status" value="1"/>
</dbReference>
<gene>
    <name evidence="2" type="ORF">EFBL_1535</name>
</gene>
<organism evidence="2 3">
    <name type="scientific">Effusibacillus lacus</name>
    <dbReference type="NCBI Taxonomy" id="1348429"/>
    <lineage>
        <taxon>Bacteria</taxon>
        <taxon>Bacillati</taxon>
        <taxon>Bacillota</taxon>
        <taxon>Bacilli</taxon>
        <taxon>Bacillales</taxon>
        <taxon>Alicyclobacillaceae</taxon>
        <taxon>Effusibacillus</taxon>
    </lineage>
</organism>
<accession>A0A292YN57</accession>
<dbReference type="PANTHER" id="PTHR33215">
    <property type="entry name" value="PROTEIN DISTAL ANTENNA"/>
    <property type="match status" value="1"/>
</dbReference>
<dbReference type="Pfam" id="PF01527">
    <property type="entry name" value="HTH_Tnp_1"/>
    <property type="match status" value="1"/>
</dbReference>
<dbReference type="Proteomes" id="UP000217785">
    <property type="component" value="Unassembled WGS sequence"/>
</dbReference>
<keyword evidence="3" id="KW-1185">Reference proteome</keyword>
<dbReference type="PANTHER" id="PTHR33215:SF13">
    <property type="entry name" value="PROTEIN DISTAL ANTENNA"/>
    <property type="match status" value="1"/>
</dbReference>
<dbReference type="EMBL" id="BDUF01000035">
    <property type="protein sequence ID" value="GAX89910.1"/>
    <property type="molecule type" value="Genomic_DNA"/>
</dbReference>
<dbReference type="InterPro" id="IPR051839">
    <property type="entry name" value="RD_transcriptional_regulator"/>
</dbReference>
<keyword evidence="1" id="KW-0175">Coiled coil</keyword>
<dbReference type="AlphaFoldDB" id="A0A292YN57"/>
<evidence type="ECO:0000313" key="3">
    <source>
        <dbReference type="Proteomes" id="UP000217785"/>
    </source>
</evidence>
<dbReference type="GO" id="GO:0006313">
    <property type="term" value="P:DNA transposition"/>
    <property type="evidence" value="ECO:0007669"/>
    <property type="project" value="InterPro"/>
</dbReference>
<dbReference type="RefSeq" id="WP_165912636.1">
    <property type="nucleotide sequence ID" value="NZ_BDUF01000035.1"/>
</dbReference>
<feature type="coiled-coil region" evidence="1">
    <location>
        <begin position="61"/>
        <end position="95"/>
    </location>
</feature>
<name>A0A292YN57_9BACL</name>
<dbReference type="SUPFAM" id="SSF46689">
    <property type="entry name" value="Homeodomain-like"/>
    <property type="match status" value="1"/>
</dbReference>